<proteinExistence type="inferred from homology"/>
<comment type="caution">
    <text evidence="9">The sequence shown here is derived from an EMBL/GenBank/DDBJ whole genome shotgun (WGS) entry which is preliminary data.</text>
</comment>
<dbReference type="GO" id="GO:0017004">
    <property type="term" value="P:cytochrome complex assembly"/>
    <property type="evidence" value="ECO:0007669"/>
    <property type="project" value="UniProtKB-KW"/>
</dbReference>
<keyword evidence="2" id="KW-0813">Transport</keyword>
<accession>A0A947D1Y2</accession>
<reference evidence="9 10" key="1">
    <citation type="submission" date="2021-06" db="EMBL/GenBank/DDBJ databases">
        <authorList>
            <person name="Grouzdev D.S."/>
            <person name="Koziaeva V."/>
        </authorList>
    </citation>
    <scope>NUCLEOTIDE SEQUENCE [LARGE SCALE GENOMIC DNA]</scope>
    <source>
        <strain evidence="9 10">22</strain>
    </source>
</reference>
<dbReference type="PANTHER" id="PTHR43499:SF1">
    <property type="entry name" value="ABC TRANSPORTER I FAMILY MEMBER 1"/>
    <property type="match status" value="1"/>
</dbReference>
<keyword evidence="7" id="KW-0472">Membrane</keyword>
<gene>
    <name evidence="9" type="primary">ccmA</name>
    <name evidence="9" type="ORF">KL771_08395</name>
</gene>
<keyword evidence="5 9" id="KW-0067">ATP-binding</keyword>
<dbReference type="Pfam" id="PF00005">
    <property type="entry name" value="ABC_tran"/>
    <property type="match status" value="1"/>
</dbReference>
<evidence type="ECO:0000256" key="6">
    <source>
        <dbReference type="ARBA" id="ARBA00022967"/>
    </source>
</evidence>
<evidence type="ECO:0000256" key="1">
    <source>
        <dbReference type="ARBA" id="ARBA00005417"/>
    </source>
</evidence>
<dbReference type="InterPro" id="IPR003439">
    <property type="entry name" value="ABC_transporter-like_ATP-bd"/>
</dbReference>
<evidence type="ECO:0000256" key="2">
    <source>
        <dbReference type="ARBA" id="ARBA00022448"/>
    </source>
</evidence>
<dbReference type="PANTHER" id="PTHR43499">
    <property type="entry name" value="ABC TRANSPORTER I FAMILY MEMBER 1"/>
    <property type="match status" value="1"/>
</dbReference>
<organism evidence="9 10">
    <name type="scientific">Prosthecodimorpha staleyi</name>
    <dbReference type="NCBI Taxonomy" id="2840188"/>
    <lineage>
        <taxon>Bacteria</taxon>
        <taxon>Pseudomonadati</taxon>
        <taxon>Pseudomonadota</taxon>
        <taxon>Alphaproteobacteria</taxon>
        <taxon>Hyphomicrobiales</taxon>
        <taxon>Ancalomicrobiaceae</taxon>
        <taxon>Prosthecodimorpha</taxon>
    </lineage>
</organism>
<keyword evidence="10" id="KW-1185">Reference proteome</keyword>
<dbReference type="SUPFAM" id="SSF52540">
    <property type="entry name" value="P-loop containing nucleoside triphosphate hydrolases"/>
    <property type="match status" value="1"/>
</dbReference>
<evidence type="ECO:0000256" key="5">
    <source>
        <dbReference type="ARBA" id="ARBA00022840"/>
    </source>
</evidence>
<dbReference type="GO" id="GO:0022857">
    <property type="term" value="F:transmembrane transporter activity"/>
    <property type="evidence" value="ECO:0007669"/>
    <property type="project" value="InterPro"/>
</dbReference>
<dbReference type="Proteomes" id="UP000766595">
    <property type="component" value="Unassembled WGS sequence"/>
</dbReference>
<dbReference type="InterPro" id="IPR003593">
    <property type="entry name" value="AAA+_ATPase"/>
</dbReference>
<evidence type="ECO:0000256" key="7">
    <source>
        <dbReference type="ARBA" id="ARBA00023136"/>
    </source>
</evidence>
<dbReference type="InterPro" id="IPR005895">
    <property type="entry name" value="ABC_transptr_haem_export_CcmA"/>
</dbReference>
<dbReference type="GO" id="GO:0016887">
    <property type="term" value="F:ATP hydrolysis activity"/>
    <property type="evidence" value="ECO:0007669"/>
    <property type="project" value="InterPro"/>
</dbReference>
<dbReference type="AlphaFoldDB" id="A0A947D1Y2"/>
<dbReference type="Gene3D" id="3.40.50.300">
    <property type="entry name" value="P-loop containing nucleotide triphosphate hydrolases"/>
    <property type="match status" value="1"/>
</dbReference>
<protein>
    <submittedName>
        <fullName evidence="9">Heme ABC exporter ATP-binding protein CcmA</fullName>
    </submittedName>
</protein>
<name>A0A947D1Y2_9HYPH</name>
<evidence type="ECO:0000313" key="10">
    <source>
        <dbReference type="Proteomes" id="UP000766595"/>
    </source>
</evidence>
<keyword evidence="3" id="KW-0547">Nucleotide-binding</keyword>
<dbReference type="GO" id="GO:0005524">
    <property type="term" value="F:ATP binding"/>
    <property type="evidence" value="ECO:0007669"/>
    <property type="project" value="UniProtKB-KW"/>
</dbReference>
<dbReference type="NCBIfam" id="TIGR01189">
    <property type="entry name" value="ccmA"/>
    <property type="match status" value="1"/>
</dbReference>
<evidence type="ECO:0000313" key="9">
    <source>
        <dbReference type="EMBL" id="MBT9289468.1"/>
    </source>
</evidence>
<dbReference type="RefSeq" id="WP_261968106.1">
    <property type="nucleotide sequence ID" value="NZ_JAHHZF010000004.1"/>
</dbReference>
<dbReference type="InterPro" id="IPR017871">
    <property type="entry name" value="ABC_transporter-like_CS"/>
</dbReference>
<comment type="similarity">
    <text evidence="1">Belongs to the ABC transporter superfamily.</text>
</comment>
<evidence type="ECO:0000259" key="8">
    <source>
        <dbReference type="PROSITE" id="PS50893"/>
    </source>
</evidence>
<keyword evidence="6" id="KW-1278">Translocase</keyword>
<dbReference type="PROSITE" id="PS50893">
    <property type="entry name" value="ABC_TRANSPORTER_2"/>
    <property type="match status" value="1"/>
</dbReference>
<sequence length="214" mass="22061">MPAFPPLRLDARGLACQRGGRLVFHDLAFSVSGGEALVVTGPNGAGKSTLLRVIAGLVAASEGRIALEGGDADLSIAQQAHYFGHADALKPALTVEENLGFWRGFFGRRAASADAALEAVGIGHLAGLPAAYLSAGQRRRLSLARLLVSNRPIWLLDEPTSALDAASEARFTAIVAGHQQAGGIVVAATHQPLLFSAVRSLVLAPAGMAEEIAG</sequence>
<feature type="domain" description="ABC transporter" evidence="8">
    <location>
        <begin position="7"/>
        <end position="212"/>
    </location>
</feature>
<evidence type="ECO:0000256" key="3">
    <source>
        <dbReference type="ARBA" id="ARBA00022741"/>
    </source>
</evidence>
<dbReference type="InterPro" id="IPR027417">
    <property type="entry name" value="P-loop_NTPase"/>
</dbReference>
<dbReference type="EMBL" id="JAHHZF010000004">
    <property type="protein sequence ID" value="MBT9289468.1"/>
    <property type="molecule type" value="Genomic_DNA"/>
</dbReference>
<evidence type="ECO:0000256" key="4">
    <source>
        <dbReference type="ARBA" id="ARBA00022748"/>
    </source>
</evidence>
<keyword evidence="4" id="KW-0201">Cytochrome c-type biogenesis</keyword>
<dbReference type="PROSITE" id="PS00211">
    <property type="entry name" value="ABC_TRANSPORTER_1"/>
    <property type="match status" value="1"/>
</dbReference>
<dbReference type="SMART" id="SM00382">
    <property type="entry name" value="AAA"/>
    <property type="match status" value="1"/>
</dbReference>